<feature type="compositionally biased region" description="Low complexity" evidence="10">
    <location>
        <begin position="480"/>
        <end position="491"/>
    </location>
</feature>
<dbReference type="GO" id="GO:0004674">
    <property type="term" value="F:protein serine/threonine kinase activity"/>
    <property type="evidence" value="ECO:0007669"/>
    <property type="project" value="UniProtKB-KW"/>
</dbReference>
<evidence type="ECO:0000259" key="11">
    <source>
        <dbReference type="PROSITE" id="PS50011"/>
    </source>
</evidence>
<evidence type="ECO:0000256" key="10">
    <source>
        <dbReference type="SAM" id="MobiDB-lite"/>
    </source>
</evidence>
<accession>A0A7C4QP07</accession>
<dbReference type="PROSITE" id="PS00108">
    <property type="entry name" value="PROTEIN_KINASE_ST"/>
    <property type="match status" value="1"/>
</dbReference>
<feature type="region of interest" description="Disordered" evidence="10">
    <location>
        <begin position="1323"/>
        <end position="1352"/>
    </location>
</feature>
<comment type="catalytic activity">
    <reaction evidence="8">
        <text>L-seryl-[protein] + ATP = O-phospho-L-seryl-[protein] + ADP + H(+)</text>
        <dbReference type="Rhea" id="RHEA:17989"/>
        <dbReference type="Rhea" id="RHEA-COMP:9863"/>
        <dbReference type="Rhea" id="RHEA-COMP:11604"/>
        <dbReference type="ChEBI" id="CHEBI:15378"/>
        <dbReference type="ChEBI" id="CHEBI:29999"/>
        <dbReference type="ChEBI" id="CHEBI:30616"/>
        <dbReference type="ChEBI" id="CHEBI:83421"/>
        <dbReference type="ChEBI" id="CHEBI:456216"/>
        <dbReference type="EC" id="2.7.11.1"/>
    </reaction>
</comment>
<reference evidence="12" key="1">
    <citation type="journal article" date="2020" name="mSystems">
        <title>Genome- and Community-Level Interaction Insights into Carbon Utilization and Element Cycling Functions of Hydrothermarchaeota in Hydrothermal Sediment.</title>
        <authorList>
            <person name="Zhou Z."/>
            <person name="Liu Y."/>
            <person name="Xu W."/>
            <person name="Pan J."/>
            <person name="Luo Z.H."/>
            <person name="Li M."/>
        </authorList>
    </citation>
    <scope>NUCLEOTIDE SEQUENCE [LARGE SCALE GENOMIC DNA]</scope>
    <source>
        <strain evidence="12">SpSt-508</strain>
    </source>
</reference>
<proteinExistence type="predicted"/>
<feature type="region of interest" description="Disordered" evidence="10">
    <location>
        <begin position="320"/>
        <end position="354"/>
    </location>
</feature>
<dbReference type="Gene3D" id="3.30.200.20">
    <property type="entry name" value="Phosphorylase Kinase, domain 1"/>
    <property type="match status" value="1"/>
</dbReference>
<keyword evidence="6 9" id="KW-0067">ATP-binding</keyword>
<feature type="compositionally biased region" description="Gly residues" evidence="10">
    <location>
        <begin position="492"/>
        <end position="513"/>
    </location>
</feature>
<evidence type="ECO:0000256" key="8">
    <source>
        <dbReference type="ARBA" id="ARBA00048679"/>
    </source>
</evidence>
<protein>
    <recommendedName>
        <fullName evidence="1">non-specific serine/threonine protein kinase</fullName>
        <ecNumber evidence="1">2.7.11.1</ecNumber>
    </recommendedName>
</protein>
<dbReference type="PANTHER" id="PTHR43289">
    <property type="entry name" value="MITOGEN-ACTIVATED PROTEIN KINASE KINASE KINASE 20-RELATED"/>
    <property type="match status" value="1"/>
</dbReference>
<dbReference type="PROSITE" id="PS00107">
    <property type="entry name" value="PROTEIN_KINASE_ATP"/>
    <property type="match status" value="1"/>
</dbReference>
<comment type="catalytic activity">
    <reaction evidence="7">
        <text>L-threonyl-[protein] + ATP = O-phospho-L-threonyl-[protein] + ADP + H(+)</text>
        <dbReference type="Rhea" id="RHEA:46608"/>
        <dbReference type="Rhea" id="RHEA-COMP:11060"/>
        <dbReference type="Rhea" id="RHEA-COMP:11605"/>
        <dbReference type="ChEBI" id="CHEBI:15378"/>
        <dbReference type="ChEBI" id="CHEBI:30013"/>
        <dbReference type="ChEBI" id="CHEBI:30616"/>
        <dbReference type="ChEBI" id="CHEBI:61977"/>
        <dbReference type="ChEBI" id="CHEBI:456216"/>
        <dbReference type="EC" id="2.7.11.1"/>
    </reaction>
</comment>
<feature type="region of interest" description="Disordered" evidence="10">
    <location>
        <begin position="1"/>
        <end position="24"/>
    </location>
</feature>
<feature type="region of interest" description="Disordered" evidence="10">
    <location>
        <begin position="239"/>
        <end position="261"/>
    </location>
</feature>
<dbReference type="GO" id="GO:0005524">
    <property type="term" value="F:ATP binding"/>
    <property type="evidence" value="ECO:0007669"/>
    <property type="project" value="UniProtKB-UniRule"/>
</dbReference>
<dbReference type="EC" id="2.7.11.1" evidence="1"/>
<dbReference type="InterPro" id="IPR008271">
    <property type="entry name" value="Ser/Thr_kinase_AS"/>
</dbReference>
<dbReference type="CDD" id="cd14014">
    <property type="entry name" value="STKc_PknB_like"/>
    <property type="match status" value="1"/>
</dbReference>
<dbReference type="InterPro" id="IPR011009">
    <property type="entry name" value="Kinase-like_dom_sf"/>
</dbReference>
<dbReference type="FunFam" id="3.30.200.20:FF:000035">
    <property type="entry name" value="Serine/threonine protein kinase Stk1"/>
    <property type="match status" value="1"/>
</dbReference>
<feature type="region of interest" description="Disordered" evidence="10">
    <location>
        <begin position="413"/>
        <end position="532"/>
    </location>
</feature>
<feature type="domain" description="Protein kinase" evidence="11">
    <location>
        <begin position="34"/>
        <end position="304"/>
    </location>
</feature>
<evidence type="ECO:0000256" key="6">
    <source>
        <dbReference type="ARBA" id="ARBA00022840"/>
    </source>
</evidence>
<evidence type="ECO:0000256" key="2">
    <source>
        <dbReference type="ARBA" id="ARBA00022527"/>
    </source>
</evidence>
<feature type="compositionally biased region" description="Polar residues" evidence="10">
    <location>
        <begin position="241"/>
        <end position="250"/>
    </location>
</feature>
<gene>
    <name evidence="12" type="ORF">ENS64_01155</name>
</gene>
<evidence type="ECO:0000256" key="5">
    <source>
        <dbReference type="ARBA" id="ARBA00022777"/>
    </source>
</evidence>
<organism evidence="12">
    <name type="scientific">Schlesneria paludicola</name>
    <dbReference type="NCBI Taxonomy" id="360056"/>
    <lineage>
        <taxon>Bacteria</taxon>
        <taxon>Pseudomonadati</taxon>
        <taxon>Planctomycetota</taxon>
        <taxon>Planctomycetia</taxon>
        <taxon>Planctomycetales</taxon>
        <taxon>Planctomycetaceae</taxon>
        <taxon>Schlesneria</taxon>
    </lineage>
</organism>
<dbReference type="Pfam" id="PF00069">
    <property type="entry name" value="Pkinase"/>
    <property type="match status" value="1"/>
</dbReference>
<keyword evidence="3" id="KW-0808">Transferase</keyword>
<dbReference type="PROSITE" id="PS50011">
    <property type="entry name" value="PROTEIN_KINASE_DOM"/>
    <property type="match status" value="1"/>
</dbReference>
<evidence type="ECO:0000313" key="12">
    <source>
        <dbReference type="EMBL" id="HGT37868.1"/>
    </source>
</evidence>
<evidence type="ECO:0000256" key="9">
    <source>
        <dbReference type="PROSITE-ProRule" id="PRU10141"/>
    </source>
</evidence>
<keyword evidence="4 9" id="KW-0547">Nucleotide-binding</keyword>
<dbReference type="InterPro" id="IPR000719">
    <property type="entry name" value="Prot_kinase_dom"/>
</dbReference>
<evidence type="ECO:0000256" key="3">
    <source>
        <dbReference type="ARBA" id="ARBA00022679"/>
    </source>
</evidence>
<evidence type="ECO:0000256" key="4">
    <source>
        <dbReference type="ARBA" id="ARBA00022741"/>
    </source>
</evidence>
<evidence type="ECO:0000256" key="7">
    <source>
        <dbReference type="ARBA" id="ARBA00047899"/>
    </source>
</evidence>
<dbReference type="PANTHER" id="PTHR43289:SF6">
    <property type="entry name" value="SERINE_THREONINE-PROTEIN KINASE NEKL-3"/>
    <property type="match status" value="1"/>
</dbReference>
<dbReference type="InterPro" id="IPR017441">
    <property type="entry name" value="Protein_kinase_ATP_BS"/>
</dbReference>
<dbReference type="FunFam" id="1.10.510.10:FF:000021">
    <property type="entry name" value="Serine/threonine protein kinase"/>
    <property type="match status" value="1"/>
</dbReference>
<keyword evidence="5 12" id="KW-0418">Kinase</keyword>
<dbReference type="SMART" id="SM00220">
    <property type="entry name" value="S_TKc"/>
    <property type="match status" value="1"/>
</dbReference>
<comment type="caution">
    <text evidence="12">The sequence shown here is derived from an EMBL/GenBank/DDBJ whole genome shotgun (WGS) entry which is preliminary data.</text>
</comment>
<evidence type="ECO:0000256" key="1">
    <source>
        <dbReference type="ARBA" id="ARBA00012513"/>
    </source>
</evidence>
<name>A0A7C4QP07_9PLAN</name>
<keyword evidence="2 12" id="KW-0723">Serine/threonine-protein kinase</keyword>
<dbReference type="SUPFAM" id="SSF56112">
    <property type="entry name" value="Protein kinase-like (PK-like)"/>
    <property type="match status" value="1"/>
</dbReference>
<dbReference type="EMBL" id="DSVQ01000003">
    <property type="protein sequence ID" value="HGT37868.1"/>
    <property type="molecule type" value="Genomic_DNA"/>
</dbReference>
<sequence>MLSDSEAPVQGPPPSARSKSVPAQAKELKKLGKYQIERKLGAGGMGAVYLARDNELRRVVALKVLPKDKAQNPTLVRRFRAEAQAAAQLRHDNIVAVYDHNEADGYLYIAMEYVDGIDLHELVNRRGPISVRRSIEIVKQVASALQHAHEHKIVHRDIKPSNLLIRRDGVVKLTDLGLARSVDDSIETGITRAGTTVGTVDYMAPEQARSSQAADIRSDIYSLGCTWYHMLTGGPPFPEGSLTNKLQAHATQPPPDPRLINPQVTEGLVAVLNRMMAKRPEDRYQTPAELLKDLEGSVLTHQAFSQEILSAIEEESAEAVETSAAADRVTKSGPSPLPPPSRKRPRDDREEQPGGFDFELIKRGLVVAGLAGVVVFLGWLVWSFGGLLESPQQVAHPQIDPFAGQSQPVSVAPVGGATGMPPVGESTTPVAPVFGTADSMLQPAGTPGATATPLGSPATSATMPSPDVSANLPGGATLPATASGTSTPGETGTPGGTSTPGGTGIPGGAGNLPGTGPRMGFAGDGAPRSLAAAPFHPTQLPAWATPAARQAAQQSARTLRTLTVGPGVPKGTHYNSLMDALTHVGGDGAVIHLTGNGPYVIDQPVSLAARRLVINVAEKRQPVVIFARSAEGIGSLKLNDGTLEVSGVHFSAPSTANTTAVLLAVRDGAAIISDCSFTIGGPKPSGSREPVGDDITVLLLEGAMGGGSRLWLERTVIRGHVQTALDLRSSWVEAIVQDSLIAAGEGTVVRLSAGTKPGPVAAVGQPLRSFKAFSSTLASEGRMIDLSADHALEAPPPTALSFVNSICCTAGSEGPRVFVHAAGWRQDPLRDMCTWTMQHTICLGFQDVVDLGGPSALRVKDGDGWRVFWRQKIDPKTFSDEVWPVGNTVSDGTSLAEFHPSSLPDPVRKLGLSGEPPGVDTAHLRLPEAESAERMATLAQRRLMPPQAQLSVGDKVALRVDLRKEDLGQVLSRGDWPDGAVIEAMGNGICMMSPAHLVRRSVHVVFRQSAEGAPLRIQPSDRWKEVEALFRVEQGALTLDGLRWQGPDARPNVPAWLVAAHDANVLLRNCELLGPERAASPYQGVIRFQTAPAASGTPPYLVVSNCFIHAPGTLVRVDAGPGTVFVRESLLVARGTAFDVQPRAVGSELPLIIDLANATLAANDTVFLWKAVSLDQPPRLPARVFADRVVFGPPFPLRAGDASQPTLFTYAGPVLEQQQVEWWGLANGVSPLIKYLIRKDGSLPTPDKANAEVWLNTWGPGREVRLLTQTDGVMLAEEKLPLKREALRPRSYALHASSKGVVWDHGRPIGADVSLLDQIGPDVVPAPPSTKTDGANKKAIPKPRPIPKTGGF</sequence>
<dbReference type="Gene3D" id="1.10.510.10">
    <property type="entry name" value="Transferase(Phosphotransferase) domain 1"/>
    <property type="match status" value="1"/>
</dbReference>
<feature type="binding site" evidence="9">
    <location>
        <position position="63"/>
    </location>
    <ligand>
        <name>ATP</name>
        <dbReference type="ChEBI" id="CHEBI:30616"/>
    </ligand>
</feature>